<protein>
    <recommendedName>
        <fullName evidence="1">SPOR domain-containing protein</fullName>
    </recommendedName>
</protein>
<sequence>MKKIFQIGAVMMLFCFQNIYAQKIISKKDSVSGNVYTTQMDSRIDELLTRSEESCNRPAGPKIVNNTTGGGSVISEDRPVISTPRVINTKSLSTADICRNRPKLSGYKIQIAVTNNSNDANKIRYEVRQSFPDLRTELDSSLRPNYKILAGSFFSKQSGSEDLRRVKRVYSGAILIPYRIFCVEAK</sequence>
<dbReference type="PROSITE" id="PS51724">
    <property type="entry name" value="SPOR"/>
    <property type="match status" value="1"/>
</dbReference>
<evidence type="ECO:0000313" key="3">
    <source>
        <dbReference type="EMBL" id="OPB86255.1"/>
    </source>
</evidence>
<dbReference type="GO" id="GO:0042834">
    <property type="term" value="F:peptidoglycan binding"/>
    <property type="evidence" value="ECO:0007669"/>
    <property type="project" value="InterPro"/>
</dbReference>
<evidence type="ECO:0000313" key="5">
    <source>
        <dbReference type="Proteomes" id="UP000190816"/>
    </source>
</evidence>
<proteinExistence type="predicted"/>
<reference evidence="3 4" key="2">
    <citation type="submission" date="2016-07" db="EMBL/GenBank/DDBJ databases">
        <title>Revisiting the Taxonomy of the Elizabethkingia Genus based on Whole-Genome Sequencing, Optical Mapping, and MALDI-TOF.</title>
        <authorList>
            <person name="Nicholson A.C."/>
        </authorList>
    </citation>
    <scope>NUCLEOTIDE SEQUENCE [LARGE SCALE GENOMIC DNA]</scope>
    <source>
        <strain evidence="3 4">C1558</strain>
    </source>
</reference>
<comment type="caution">
    <text evidence="2">The sequence shown here is derived from an EMBL/GenBank/DDBJ whole genome shotgun (WGS) entry which is preliminary data.</text>
</comment>
<reference evidence="2 5" key="1">
    <citation type="submission" date="2016-06" db="EMBL/GenBank/DDBJ databases">
        <authorList>
            <person name="Nicholson A.C."/>
        </authorList>
    </citation>
    <scope>NUCLEOTIDE SEQUENCE [LARGE SCALE GENOMIC DNA]</scope>
    <source>
        <strain evidence="2 5">G4123</strain>
    </source>
</reference>
<gene>
    <name evidence="2" type="ORF">BAY32_01120</name>
    <name evidence="3" type="ORF">BB021_14590</name>
</gene>
<dbReference type="EMBL" id="MAIC01000012">
    <property type="protein sequence ID" value="OPB77541.1"/>
    <property type="molecule type" value="Genomic_DNA"/>
</dbReference>
<dbReference type="InterPro" id="IPR007730">
    <property type="entry name" value="SPOR-like_dom"/>
</dbReference>
<dbReference type="RefSeq" id="WP_059322755.1">
    <property type="nucleotide sequence ID" value="NZ_CP016377.1"/>
</dbReference>
<dbReference type="KEGG" id="ego:BBD34_10190"/>
<name>A0AAJ3TPF0_9FLAO</name>
<evidence type="ECO:0000313" key="4">
    <source>
        <dbReference type="Proteomes" id="UP000190016"/>
    </source>
</evidence>
<dbReference type="AlphaFoldDB" id="A0AAJ3TPF0"/>
<accession>A0AAJ3TPF0</accession>
<feature type="domain" description="SPOR" evidence="1">
    <location>
        <begin position="101"/>
        <end position="180"/>
    </location>
</feature>
<keyword evidence="4" id="KW-1185">Reference proteome</keyword>
<dbReference type="EMBL" id="MBDS01000018">
    <property type="protein sequence ID" value="OPB86255.1"/>
    <property type="molecule type" value="Genomic_DNA"/>
</dbReference>
<dbReference type="Proteomes" id="UP000190816">
    <property type="component" value="Unassembled WGS sequence"/>
</dbReference>
<evidence type="ECO:0000259" key="1">
    <source>
        <dbReference type="PROSITE" id="PS51724"/>
    </source>
</evidence>
<dbReference type="Proteomes" id="UP000190016">
    <property type="component" value="Unassembled WGS sequence"/>
</dbReference>
<organism evidence="2 5">
    <name type="scientific">Elizabethkingia ursingii</name>
    <dbReference type="NCBI Taxonomy" id="1756150"/>
    <lineage>
        <taxon>Bacteria</taxon>
        <taxon>Pseudomonadati</taxon>
        <taxon>Bacteroidota</taxon>
        <taxon>Flavobacteriia</taxon>
        <taxon>Flavobacteriales</taxon>
        <taxon>Weeksellaceae</taxon>
        <taxon>Elizabethkingia</taxon>
    </lineage>
</organism>
<evidence type="ECO:0000313" key="2">
    <source>
        <dbReference type="EMBL" id="OPB77541.1"/>
    </source>
</evidence>